<dbReference type="Proteomes" id="UP001161247">
    <property type="component" value="Chromosome 1"/>
</dbReference>
<accession>A0AAV1C8L3</accession>
<protein>
    <submittedName>
        <fullName evidence="1">OLC1v1026945C1</fullName>
    </submittedName>
</protein>
<evidence type="ECO:0000313" key="1">
    <source>
        <dbReference type="EMBL" id="CAI9091846.1"/>
    </source>
</evidence>
<keyword evidence="2" id="KW-1185">Reference proteome</keyword>
<dbReference type="EMBL" id="OX459118">
    <property type="protein sequence ID" value="CAI9091846.1"/>
    <property type="molecule type" value="Genomic_DNA"/>
</dbReference>
<sequence length="183" mass="21381">MPPSWKLLTRFHPGSYCTLVDFKGTLYLIDEEDMWETQVLKLWGWKLIDNDPSSCSATWDWAIESSMEGELMICCLDQPGKPYYHICNPDKTETRKVEHENLECCRIMSFGFLWEQDWSSFESVTNSSRSPDDILCIKARHSQTSIEHHGASRQEILNRLYADGRSYEDLFSGGWRSRWPIIS</sequence>
<proteinExistence type="predicted"/>
<name>A0AAV1C8L3_OLDCO</name>
<evidence type="ECO:0000313" key="2">
    <source>
        <dbReference type="Proteomes" id="UP001161247"/>
    </source>
</evidence>
<reference evidence="1" key="1">
    <citation type="submission" date="2023-03" db="EMBL/GenBank/DDBJ databases">
        <authorList>
            <person name="Julca I."/>
        </authorList>
    </citation>
    <scope>NUCLEOTIDE SEQUENCE</scope>
</reference>
<dbReference type="AlphaFoldDB" id="A0AAV1C8L3"/>
<gene>
    <name evidence="1" type="ORF">OLC1_LOCUS3665</name>
</gene>
<organism evidence="1 2">
    <name type="scientific">Oldenlandia corymbosa var. corymbosa</name>
    <dbReference type="NCBI Taxonomy" id="529605"/>
    <lineage>
        <taxon>Eukaryota</taxon>
        <taxon>Viridiplantae</taxon>
        <taxon>Streptophyta</taxon>
        <taxon>Embryophyta</taxon>
        <taxon>Tracheophyta</taxon>
        <taxon>Spermatophyta</taxon>
        <taxon>Magnoliopsida</taxon>
        <taxon>eudicotyledons</taxon>
        <taxon>Gunneridae</taxon>
        <taxon>Pentapetalae</taxon>
        <taxon>asterids</taxon>
        <taxon>lamiids</taxon>
        <taxon>Gentianales</taxon>
        <taxon>Rubiaceae</taxon>
        <taxon>Rubioideae</taxon>
        <taxon>Spermacoceae</taxon>
        <taxon>Hedyotis-Oldenlandia complex</taxon>
        <taxon>Oldenlandia</taxon>
    </lineage>
</organism>